<dbReference type="AlphaFoldDB" id="A0A4R1NMV0"/>
<dbReference type="PANTHER" id="PTHR43283:SF7">
    <property type="entry name" value="BETA-LACTAMASE-RELATED DOMAIN-CONTAINING PROTEIN"/>
    <property type="match status" value="1"/>
</dbReference>
<gene>
    <name evidence="3" type="ORF">BXY66_1124</name>
</gene>
<feature type="signal peptide" evidence="1">
    <location>
        <begin position="1"/>
        <end position="26"/>
    </location>
</feature>
<accession>A0A4R1NMV0</accession>
<name>A0A4R1NMV0_9RHOB</name>
<evidence type="ECO:0000313" key="3">
    <source>
        <dbReference type="EMBL" id="TCL09081.1"/>
    </source>
</evidence>
<dbReference type="OrthoDB" id="9814204at2"/>
<dbReference type="Proteomes" id="UP000295673">
    <property type="component" value="Unassembled WGS sequence"/>
</dbReference>
<feature type="chain" id="PRO_5020482845" description="Beta-lactamase-related domain-containing protein" evidence="1">
    <location>
        <begin position="27"/>
        <end position="426"/>
    </location>
</feature>
<feature type="domain" description="Beta-lactamase-related" evidence="2">
    <location>
        <begin position="105"/>
        <end position="402"/>
    </location>
</feature>
<dbReference type="EMBL" id="SMGR01000001">
    <property type="protein sequence ID" value="TCL09081.1"/>
    <property type="molecule type" value="Genomic_DNA"/>
</dbReference>
<evidence type="ECO:0000313" key="4">
    <source>
        <dbReference type="Proteomes" id="UP000295673"/>
    </source>
</evidence>
<dbReference type="SUPFAM" id="SSF56601">
    <property type="entry name" value="beta-lactamase/transpeptidase-like"/>
    <property type="match status" value="1"/>
</dbReference>
<reference evidence="3 4" key="1">
    <citation type="submission" date="2019-03" db="EMBL/GenBank/DDBJ databases">
        <title>Genomic Encyclopedia of Archaeal and Bacterial Type Strains, Phase II (KMG-II): from individual species to whole genera.</title>
        <authorList>
            <person name="Goeker M."/>
        </authorList>
    </citation>
    <scope>NUCLEOTIDE SEQUENCE [LARGE SCALE GENOMIC DNA]</scope>
    <source>
        <strain evidence="3 4">DSM 26433</strain>
    </source>
</reference>
<organism evidence="3 4">
    <name type="scientific">Shimia isoporae</name>
    <dbReference type="NCBI Taxonomy" id="647720"/>
    <lineage>
        <taxon>Bacteria</taxon>
        <taxon>Pseudomonadati</taxon>
        <taxon>Pseudomonadota</taxon>
        <taxon>Alphaproteobacteria</taxon>
        <taxon>Rhodobacterales</taxon>
        <taxon>Roseobacteraceae</taxon>
    </lineage>
</organism>
<dbReference type="InterPro" id="IPR050789">
    <property type="entry name" value="Diverse_Enzym_Activities"/>
</dbReference>
<dbReference type="PANTHER" id="PTHR43283">
    <property type="entry name" value="BETA-LACTAMASE-RELATED"/>
    <property type="match status" value="1"/>
</dbReference>
<dbReference type="InterPro" id="IPR001466">
    <property type="entry name" value="Beta-lactam-related"/>
</dbReference>
<keyword evidence="1" id="KW-0732">Signal</keyword>
<dbReference type="Pfam" id="PF00144">
    <property type="entry name" value="Beta-lactamase"/>
    <property type="match status" value="1"/>
</dbReference>
<dbReference type="Gene3D" id="3.40.710.10">
    <property type="entry name" value="DD-peptidase/beta-lactamase superfamily"/>
    <property type="match status" value="1"/>
</dbReference>
<comment type="caution">
    <text evidence="3">The sequence shown here is derived from an EMBL/GenBank/DDBJ whole genome shotgun (WGS) entry which is preliminary data.</text>
</comment>
<protein>
    <recommendedName>
        <fullName evidence="2">Beta-lactamase-related domain-containing protein</fullName>
    </recommendedName>
</protein>
<sequence length="426" mass="46771">MNLNVFKLVITSATAILLLGAGAAHTSSEKPASTEDVSFWDETVESLTRSPWIYEGTNVFGELARVQPSERVRALERTPYPTELENFTFLASNDEEQNIADWLHQTHTDSFLIFHDGKLVAEKYFNGMRADTPHRIHSITKTVLGMAAGQAVEAGKLDPEKLMTEYLPALDGPAFKNTTVRHLLDMTAAIDWTDGSSGYIADAGALFCAFGQDHSDQIENCDTEAGVKQYMISLADRESVIVDGEAFDYRSVLSALLGMVVEAASGESYLNVLAELWENIGAQDPAYSELGPKGIVQTSGGLFTSSRDLLRFGIMMLENGEVGDTQAIPSDWIADTILANDEVIAAYERSAYAEVFEGFHYRNQVWVKNRENGVFYGIGVYGQLLYVNQTANVVMVKLSSQPDVQNTSMYLDSMAAMDGIAETLSK</sequence>
<proteinExistence type="predicted"/>
<dbReference type="RefSeq" id="WP_132859151.1">
    <property type="nucleotide sequence ID" value="NZ_SMGR01000001.1"/>
</dbReference>
<evidence type="ECO:0000256" key="1">
    <source>
        <dbReference type="SAM" id="SignalP"/>
    </source>
</evidence>
<keyword evidence="4" id="KW-1185">Reference proteome</keyword>
<evidence type="ECO:0000259" key="2">
    <source>
        <dbReference type="Pfam" id="PF00144"/>
    </source>
</evidence>
<dbReference type="InterPro" id="IPR012338">
    <property type="entry name" value="Beta-lactam/transpept-like"/>
</dbReference>